<dbReference type="Proteomes" id="UP001058120">
    <property type="component" value="Chromosome"/>
</dbReference>
<feature type="signal peptide" evidence="1">
    <location>
        <begin position="1"/>
        <end position="20"/>
    </location>
</feature>
<dbReference type="EMBL" id="CP065938">
    <property type="protein sequence ID" value="UWX06291.1"/>
    <property type="molecule type" value="Genomic_DNA"/>
</dbReference>
<reference evidence="2" key="1">
    <citation type="submission" date="2020-12" db="EMBL/GenBank/DDBJ databases">
        <title>Taurinivorans muris gen. nov., sp. nov., fundamental and realized metabolic niche of a ubiquitous sulfidogenic bacterium in the murine intestine.</title>
        <authorList>
            <person name="Ye H."/>
            <person name="Hanson B.T."/>
            <person name="Loy A."/>
        </authorList>
    </citation>
    <scope>NUCLEOTIDE SEQUENCE</scope>
    <source>
        <strain evidence="2">LT0009</strain>
    </source>
</reference>
<evidence type="ECO:0000256" key="1">
    <source>
        <dbReference type="SAM" id="SignalP"/>
    </source>
</evidence>
<sequence>MKKFFIAFCLCLSACSTSHTYIEESPFTMSNWRIAIENRNAERYELAYQYYSLALSSARTEPVILRLKSEMEALERTIHAMR</sequence>
<evidence type="ECO:0000313" key="2">
    <source>
        <dbReference type="EMBL" id="UWX06291.1"/>
    </source>
</evidence>
<protein>
    <submittedName>
        <fullName evidence="2">Uncharacterized protein</fullName>
    </submittedName>
</protein>
<dbReference type="RefSeq" id="WP_334315894.1">
    <property type="nucleotide sequence ID" value="NZ_CP065938.1"/>
</dbReference>
<accession>A0ABY5Y465</accession>
<organism evidence="2 3">
    <name type="scientific">Taurinivorans muris</name>
    <dbReference type="NCBI Taxonomy" id="2787751"/>
    <lineage>
        <taxon>Bacteria</taxon>
        <taxon>Pseudomonadati</taxon>
        <taxon>Thermodesulfobacteriota</taxon>
        <taxon>Desulfovibrionia</taxon>
        <taxon>Desulfovibrionales</taxon>
        <taxon>Desulfovibrionaceae</taxon>
        <taxon>Taurinivorans</taxon>
    </lineage>
</organism>
<feature type="chain" id="PRO_5047469570" evidence="1">
    <location>
        <begin position="21"/>
        <end position="82"/>
    </location>
</feature>
<gene>
    <name evidence="2" type="ORF">JBF11_02970</name>
</gene>
<keyword evidence="3" id="KW-1185">Reference proteome</keyword>
<evidence type="ECO:0000313" key="3">
    <source>
        <dbReference type="Proteomes" id="UP001058120"/>
    </source>
</evidence>
<proteinExistence type="predicted"/>
<name>A0ABY5Y465_9BACT</name>
<keyword evidence="1" id="KW-0732">Signal</keyword>